<dbReference type="EMBL" id="JAJSON010000020">
    <property type="protein sequence ID" value="MCG9971818.1"/>
    <property type="molecule type" value="Genomic_DNA"/>
</dbReference>
<sequence length="182" mass="20778">MKTRFLKLSLMVFSVIFLTSCKEAKENQSVEVNTPEEVKKAEKKVADVADQDFIDGMTGKIWHNYLEIKMALTRDDADKAKDVAKSMADSFSSEREEMKSIAQQLAETDDIEKQRQLFADFTEKAGPMFEEALSKGTIYKKFCPMAFNNKGAYWYADVEEITNPYFGDKMLDCGTVEKTIKK</sequence>
<dbReference type="Proteomes" id="UP001139344">
    <property type="component" value="Unassembled WGS sequence"/>
</dbReference>
<dbReference type="Pfam" id="PF11827">
    <property type="entry name" value="DUF3347"/>
    <property type="match status" value="1"/>
</dbReference>
<evidence type="ECO:0000313" key="4">
    <source>
        <dbReference type="Proteomes" id="UP001139344"/>
    </source>
</evidence>
<evidence type="ECO:0000313" key="3">
    <source>
        <dbReference type="EMBL" id="MCG9971818.1"/>
    </source>
</evidence>
<feature type="chain" id="PRO_5040857768" evidence="1">
    <location>
        <begin position="25"/>
        <end position="182"/>
    </location>
</feature>
<comment type="caution">
    <text evidence="3">The sequence shown here is derived from an EMBL/GenBank/DDBJ whole genome shotgun (WGS) entry which is preliminary data.</text>
</comment>
<dbReference type="InterPro" id="IPR021782">
    <property type="entry name" value="DUF3347"/>
</dbReference>
<feature type="signal peptide" evidence="1">
    <location>
        <begin position="1"/>
        <end position="24"/>
    </location>
</feature>
<accession>A0A9X1UYU3</accession>
<evidence type="ECO:0000259" key="2">
    <source>
        <dbReference type="Pfam" id="PF11827"/>
    </source>
</evidence>
<dbReference type="AlphaFoldDB" id="A0A9X1UYU3"/>
<keyword evidence="1" id="KW-0732">Signal</keyword>
<feature type="domain" description="DUF3347" evidence="2">
    <location>
        <begin position="62"/>
        <end position="130"/>
    </location>
</feature>
<dbReference type="PROSITE" id="PS51257">
    <property type="entry name" value="PROKAR_LIPOPROTEIN"/>
    <property type="match status" value="1"/>
</dbReference>
<reference evidence="3" key="1">
    <citation type="submission" date="2021-12" db="EMBL/GenBank/DDBJ databases">
        <title>Description of Gramella crocea sp. nov., a new bacterium isolated from activated sludge.</title>
        <authorList>
            <person name="Zhang X."/>
        </authorList>
    </citation>
    <scope>NUCLEOTIDE SEQUENCE</scope>
    <source>
        <strain evidence="3">YB25</strain>
    </source>
</reference>
<gene>
    <name evidence="3" type="ORF">LU635_09240</name>
</gene>
<proteinExistence type="predicted"/>
<organism evidence="3 4">
    <name type="scientific">Christiangramia crocea</name>
    <dbReference type="NCBI Taxonomy" id="2904124"/>
    <lineage>
        <taxon>Bacteria</taxon>
        <taxon>Pseudomonadati</taxon>
        <taxon>Bacteroidota</taxon>
        <taxon>Flavobacteriia</taxon>
        <taxon>Flavobacteriales</taxon>
        <taxon>Flavobacteriaceae</taxon>
        <taxon>Christiangramia</taxon>
    </lineage>
</organism>
<name>A0A9X1UYU3_9FLAO</name>
<evidence type="ECO:0000256" key="1">
    <source>
        <dbReference type="SAM" id="SignalP"/>
    </source>
</evidence>
<keyword evidence="4" id="KW-1185">Reference proteome</keyword>
<protein>
    <submittedName>
        <fullName evidence="3">DUF3347 domain-containing protein</fullName>
    </submittedName>
</protein>
<dbReference type="RefSeq" id="WP_240098430.1">
    <property type="nucleotide sequence ID" value="NZ_JAJSON010000020.1"/>
</dbReference>